<dbReference type="Proteomes" id="UP001430804">
    <property type="component" value="Unassembled WGS sequence"/>
</dbReference>
<evidence type="ECO:0000313" key="1">
    <source>
        <dbReference type="EMBL" id="MBW3097279.1"/>
    </source>
</evidence>
<reference evidence="1" key="1">
    <citation type="submission" date="2021-07" db="EMBL/GenBank/DDBJ databases">
        <title>Pseudohoeflea marina sp. nov. a polyhydroxyalcanoate-producing bacterium.</title>
        <authorList>
            <person name="Zheng W."/>
            <person name="Yu S."/>
            <person name="Huang Y."/>
        </authorList>
    </citation>
    <scope>NUCLEOTIDE SEQUENCE</scope>
    <source>
        <strain evidence="1">DP4N28-3</strain>
    </source>
</reference>
<sequence>MRIFHLVPIAAPDDPNWDNAANHGTVSVCAHSPADARIVAAEAETDFLDISAKPGDGTTTDFASAFRNDKLYTVQEAEEADAEPSQRGLIRRD</sequence>
<comment type="caution">
    <text evidence="1">The sequence shown here is derived from an EMBL/GenBank/DDBJ whole genome shotgun (WGS) entry which is preliminary data.</text>
</comment>
<proteinExistence type="predicted"/>
<evidence type="ECO:0000313" key="2">
    <source>
        <dbReference type="Proteomes" id="UP001430804"/>
    </source>
</evidence>
<accession>A0ABS6WMU0</accession>
<name>A0ABS6WMU0_9HYPH</name>
<protein>
    <submittedName>
        <fullName evidence="1">Uncharacterized protein</fullName>
    </submittedName>
</protein>
<keyword evidence="2" id="KW-1185">Reference proteome</keyword>
<gene>
    <name evidence="1" type="ORF">KY465_08300</name>
</gene>
<dbReference type="EMBL" id="JAHWQX010000002">
    <property type="protein sequence ID" value="MBW3097279.1"/>
    <property type="molecule type" value="Genomic_DNA"/>
</dbReference>
<organism evidence="1 2">
    <name type="scientific">Pseudohoeflea coraliihabitans</name>
    <dbReference type="NCBI Taxonomy" id="2860393"/>
    <lineage>
        <taxon>Bacteria</taxon>
        <taxon>Pseudomonadati</taxon>
        <taxon>Pseudomonadota</taxon>
        <taxon>Alphaproteobacteria</taxon>
        <taxon>Hyphomicrobiales</taxon>
        <taxon>Rhizobiaceae</taxon>
        <taxon>Pseudohoeflea</taxon>
    </lineage>
</organism>